<feature type="transmembrane region" description="Helical" evidence="6">
    <location>
        <begin position="285"/>
        <end position="305"/>
    </location>
</feature>
<evidence type="ECO:0000256" key="5">
    <source>
        <dbReference type="ARBA" id="ARBA00023136"/>
    </source>
</evidence>
<keyword evidence="2" id="KW-1003">Cell membrane</keyword>
<evidence type="ECO:0000256" key="1">
    <source>
        <dbReference type="ARBA" id="ARBA00004651"/>
    </source>
</evidence>
<dbReference type="GeneID" id="96259591"/>
<evidence type="ECO:0000256" key="4">
    <source>
        <dbReference type="ARBA" id="ARBA00022989"/>
    </source>
</evidence>
<keyword evidence="9" id="KW-1185">Reference proteome</keyword>
<protein>
    <submittedName>
        <fullName evidence="8">MFS transporter</fullName>
    </submittedName>
</protein>
<comment type="subcellular location">
    <subcellularLocation>
        <location evidence="1">Cell membrane</location>
        <topology evidence="1">Multi-pass membrane protein</topology>
    </subcellularLocation>
</comment>
<dbReference type="PANTHER" id="PTHR43124">
    <property type="entry name" value="PURINE EFFLUX PUMP PBUE"/>
    <property type="match status" value="1"/>
</dbReference>
<dbReference type="InterPro" id="IPR036259">
    <property type="entry name" value="MFS_trans_sf"/>
</dbReference>
<feature type="transmembrane region" description="Helical" evidence="6">
    <location>
        <begin position="151"/>
        <end position="169"/>
    </location>
</feature>
<sequence>MTLLIIGTDLFVISPLLPDISREYGVSAATAGNSVTVFSLAYMAGAPLAGSLADRLGRRAVLITGLVVFGFANALTGLSPDFAVLLAARVLAGLAASAVTPSVQALVGQTAPAERRGSWMAVATAGFLVSLATGAPTGTAVASLFSWRETFVGLGVLAALLGALNGFAWPKGAGSVPPAAADGTLQPAGPSLLEKVRAVSVTGLWAFAVYSLYTYIGTGLSEVAELSTGWVATALVLYGVGAVVGSLSGGRLADRFGTSKVVISSLVLLSALELLLDLAFHAPDWVLLVVLGLFALAAYPCLPAYQSRLVGTFPRHTGSVMAWNSCFMYLGTSAGAAAGGALLSSAGFSWIAPAGAVVGLIGALVHARWALPRGSAAPVTGTA</sequence>
<accession>A0ABS3XV33</accession>
<dbReference type="InterPro" id="IPR050189">
    <property type="entry name" value="MFS_Efflux_Transporters"/>
</dbReference>
<name>A0ABS3XV33_9ACTN</name>
<reference evidence="8 9" key="1">
    <citation type="submission" date="2021-02" db="EMBL/GenBank/DDBJ databases">
        <title>Streptomyces spirodelae sp. nov., isolated from duckweed.</title>
        <authorList>
            <person name="Saimee Y."/>
            <person name="Duangmal K."/>
        </authorList>
    </citation>
    <scope>NUCLEOTIDE SEQUENCE [LARGE SCALE GENOMIC DNA]</scope>
    <source>
        <strain evidence="8 9">DSM 42105</strain>
    </source>
</reference>
<evidence type="ECO:0000256" key="6">
    <source>
        <dbReference type="SAM" id="Phobius"/>
    </source>
</evidence>
<keyword evidence="4 6" id="KW-1133">Transmembrane helix</keyword>
<dbReference type="EMBL" id="JAFFZM010000007">
    <property type="protein sequence ID" value="MBO8199272.1"/>
    <property type="molecule type" value="Genomic_DNA"/>
</dbReference>
<dbReference type="PANTHER" id="PTHR43124:SF3">
    <property type="entry name" value="CHLORAMPHENICOL EFFLUX PUMP RV0191"/>
    <property type="match status" value="1"/>
</dbReference>
<feature type="domain" description="Major facilitator superfamily (MFS) profile" evidence="7">
    <location>
        <begin position="1"/>
        <end position="371"/>
    </location>
</feature>
<gene>
    <name evidence="8" type="ORF">JW613_13330</name>
</gene>
<feature type="transmembrane region" description="Helical" evidence="6">
    <location>
        <begin position="326"/>
        <end position="344"/>
    </location>
</feature>
<feature type="transmembrane region" description="Helical" evidence="6">
    <location>
        <begin position="119"/>
        <end position="145"/>
    </location>
</feature>
<dbReference type="RefSeq" id="WP_209211017.1">
    <property type="nucleotide sequence ID" value="NZ_JAFFZM010000007.1"/>
</dbReference>
<proteinExistence type="predicted"/>
<dbReference type="Proteomes" id="UP000721954">
    <property type="component" value="Unassembled WGS sequence"/>
</dbReference>
<keyword evidence="3 6" id="KW-0812">Transmembrane</keyword>
<feature type="transmembrane region" description="Helical" evidence="6">
    <location>
        <begin position="56"/>
        <end position="76"/>
    </location>
</feature>
<evidence type="ECO:0000313" key="8">
    <source>
        <dbReference type="EMBL" id="MBO8199272.1"/>
    </source>
</evidence>
<evidence type="ECO:0000313" key="9">
    <source>
        <dbReference type="Proteomes" id="UP000721954"/>
    </source>
</evidence>
<keyword evidence="5 6" id="KW-0472">Membrane</keyword>
<dbReference type="SUPFAM" id="SSF103473">
    <property type="entry name" value="MFS general substrate transporter"/>
    <property type="match status" value="1"/>
</dbReference>
<evidence type="ECO:0000256" key="3">
    <source>
        <dbReference type="ARBA" id="ARBA00022692"/>
    </source>
</evidence>
<evidence type="ECO:0000256" key="2">
    <source>
        <dbReference type="ARBA" id="ARBA00022475"/>
    </source>
</evidence>
<feature type="transmembrane region" description="Helical" evidence="6">
    <location>
        <begin position="24"/>
        <end position="44"/>
    </location>
</feature>
<evidence type="ECO:0000259" key="7">
    <source>
        <dbReference type="PROSITE" id="PS50850"/>
    </source>
</evidence>
<dbReference type="PROSITE" id="PS50850">
    <property type="entry name" value="MFS"/>
    <property type="match status" value="1"/>
</dbReference>
<dbReference type="InterPro" id="IPR020846">
    <property type="entry name" value="MFS_dom"/>
</dbReference>
<feature type="transmembrane region" description="Helical" evidence="6">
    <location>
        <begin position="82"/>
        <end position="107"/>
    </location>
</feature>
<dbReference type="Gene3D" id="1.20.1250.20">
    <property type="entry name" value="MFS general substrate transporter like domains"/>
    <property type="match status" value="1"/>
</dbReference>
<dbReference type="CDD" id="cd17324">
    <property type="entry name" value="MFS_NepI_like"/>
    <property type="match status" value="1"/>
</dbReference>
<dbReference type="InterPro" id="IPR011701">
    <property type="entry name" value="MFS"/>
</dbReference>
<feature type="transmembrane region" description="Helical" evidence="6">
    <location>
        <begin position="228"/>
        <end position="249"/>
    </location>
</feature>
<comment type="caution">
    <text evidence="8">The sequence shown here is derived from an EMBL/GenBank/DDBJ whole genome shotgun (WGS) entry which is preliminary data.</text>
</comment>
<dbReference type="Pfam" id="PF07690">
    <property type="entry name" value="MFS_1"/>
    <property type="match status" value="1"/>
</dbReference>
<feature type="transmembrane region" description="Helical" evidence="6">
    <location>
        <begin position="261"/>
        <end position="279"/>
    </location>
</feature>
<organism evidence="8 9">
    <name type="scientific">Streptomyces smyrnaeus</name>
    <dbReference type="NCBI Taxonomy" id="1387713"/>
    <lineage>
        <taxon>Bacteria</taxon>
        <taxon>Bacillati</taxon>
        <taxon>Actinomycetota</taxon>
        <taxon>Actinomycetes</taxon>
        <taxon>Kitasatosporales</taxon>
        <taxon>Streptomycetaceae</taxon>
        <taxon>Streptomyces</taxon>
    </lineage>
</organism>
<feature type="transmembrane region" description="Helical" evidence="6">
    <location>
        <begin position="350"/>
        <end position="371"/>
    </location>
</feature>